<comment type="caution">
    <text evidence="1">The sequence shown here is derived from an EMBL/GenBank/DDBJ whole genome shotgun (WGS) entry which is preliminary data.</text>
</comment>
<evidence type="ECO:0000313" key="1">
    <source>
        <dbReference type="EMBL" id="MDU0200179.1"/>
    </source>
</evidence>
<organism evidence="1 2">
    <name type="scientific">Paenibacillus violae</name>
    <dbReference type="NCBI Taxonomy" id="3077234"/>
    <lineage>
        <taxon>Bacteria</taxon>
        <taxon>Bacillati</taxon>
        <taxon>Bacillota</taxon>
        <taxon>Bacilli</taxon>
        <taxon>Bacillales</taxon>
        <taxon>Paenibacillaceae</taxon>
        <taxon>Paenibacillus</taxon>
    </lineage>
</organism>
<gene>
    <name evidence="1" type="ORF">RQP52_03705</name>
</gene>
<dbReference type="Pfam" id="PF26325">
    <property type="entry name" value="YhjD"/>
    <property type="match status" value="1"/>
</dbReference>
<accession>A0ABU3R7C9</accession>
<name>A0ABU3R7C9_9BACL</name>
<dbReference type="RefSeq" id="WP_315949554.1">
    <property type="nucleotide sequence ID" value="NZ_JAWCUD010000001.1"/>
</dbReference>
<dbReference type="InterPro" id="IPR058600">
    <property type="entry name" value="YhjD-like"/>
</dbReference>
<sequence>MSNMTTSEETDDILKYVILPMLLDLIDKYMWFPEPTPLKHLHSSQFQELLDMITLDHIEVKQRLKAANIKVVKDWKVGSTLDYKIYVRRYEEKLSFWKGHIKSEISIALGKYVARLDKRKFKV</sequence>
<evidence type="ECO:0000313" key="2">
    <source>
        <dbReference type="Proteomes" id="UP001260980"/>
    </source>
</evidence>
<keyword evidence="2" id="KW-1185">Reference proteome</keyword>
<dbReference type="Proteomes" id="UP001260980">
    <property type="component" value="Unassembled WGS sequence"/>
</dbReference>
<dbReference type="EMBL" id="JAWCUD010000001">
    <property type="protein sequence ID" value="MDU0200179.1"/>
    <property type="molecule type" value="Genomic_DNA"/>
</dbReference>
<protein>
    <submittedName>
        <fullName evidence="1">Uncharacterized protein</fullName>
    </submittedName>
</protein>
<proteinExistence type="predicted"/>
<reference evidence="1 2" key="1">
    <citation type="submission" date="2023-10" db="EMBL/GenBank/DDBJ databases">
        <title>Paenibacillus strain PFR10 Genome sequencing and assembly.</title>
        <authorList>
            <person name="Kim I."/>
        </authorList>
    </citation>
    <scope>NUCLEOTIDE SEQUENCE [LARGE SCALE GENOMIC DNA]</scope>
    <source>
        <strain evidence="1 2">PFR10</strain>
    </source>
</reference>